<evidence type="ECO:0008006" key="4">
    <source>
        <dbReference type="Google" id="ProtNLM"/>
    </source>
</evidence>
<feature type="transmembrane region" description="Helical" evidence="1">
    <location>
        <begin position="228"/>
        <end position="250"/>
    </location>
</feature>
<keyword evidence="1" id="KW-0812">Transmembrane</keyword>
<dbReference type="Proteomes" id="UP001144280">
    <property type="component" value="Unassembled WGS sequence"/>
</dbReference>
<feature type="transmembrane region" description="Helical" evidence="1">
    <location>
        <begin position="42"/>
        <end position="63"/>
    </location>
</feature>
<gene>
    <name evidence="2" type="ORF">Pa4123_16240</name>
</gene>
<proteinExistence type="predicted"/>
<protein>
    <recommendedName>
        <fullName evidence="4">DUF2157 domain-containing protein</fullName>
    </recommendedName>
</protein>
<dbReference type="EMBL" id="BSDI01000007">
    <property type="protein sequence ID" value="GLH96350.1"/>
    <property type="molecule type" value="Genomic_DNA"/>
</dbReference>
<feature type="transmembrane region" description="Helical" evidence="1">
    <location>
        <begin position="117"/>
        <end position="136"/>
    </location>
</feature>
<feature type="transmembrane region" description="Helical" evidence="1">
    <location>
        <begin position="179"/>
        <end position="197"/>
    </location>
</feature>
<keyword evidence="1" id="KW-0472">Membrane</keyword>
<feature type="transmembrane region" description="Helical" evidence="1">
    <location>
        <begin position="84"/>
        <end position="105"/>
    </location>
</feature>
<keyword evidence="3" id="KW-1185">Reference proteome</keyword>
<dbReference type="RefSeq" id="WP_281893545.1">
    <property type="nucleotide sequence ID" value="NZ_BSDI01000007.1"/>
</dbReference>
<organism evidence="2 3">
    <name type="scientific">Phytohabitans aurantiacus</name>
    <dbReference type="NCBI Taxonomy" id="3016789"/>
    <lineage>
        <taxon>Bacteria</taxon>
        <taxon>Bacillati</taxon>
        <taxon>Actinomycetota</taxon>
        <taxon>Actinomycetes</taxon>
        <taxon>Micromonosporales</taxon>
        <taxon>Micromonosporaceae</taxon>
    </lineage>
</organism>
<evidence type="ECO:0000313" key="3">
    <source>
        <dbReference type="Proteomes" id="UP001144280"/>
    </source>
</evidence>
<comment type="caution">
    <text evidence="2">The sequence shown here is derived from an EMBL/GenBank/DDBJ whole genome shotgun (WGS) entry which is preliminary data.</text>
</comment>
<accession>A0ABQ5QQ13</accession>
<evidence type="ECO:0000256" key="1">
    <source>
        <dbReference type="SAM" id="Phobius"/>
    </source>
</evidence>
<keyword evidence="1" id="KW-1133">Transmembrane helix</keyword>
<sequence>MPLVEHVGVLYADRTHHEAARWLDQALNHDPERRVIAAKQRVAAGGLSMVGALLLLVAALAWSSRRATPATAGSHPVRIHRVPLAWLAGAAMVAPLAGLAGGWLLARSLPSALCGYLIGYFAFTGATLGAVALMATVDGRAAERRRGLSWLALAVAVTAAVVVPVHLGLTSTLPHGPRWWLIALLALAIALLLRSALALADPPWTVAVLGAVCLPLPVAAVAGLAPGFLALVTPLIGALFAIYLLVAGVARLAGTPWWQTVPAGALVVAWPVATTLPLT</sequence>
<feature type="transmembrane region" description="Helical" evidence="1">
    <location>
        <begin position="148"/>
        <end position="167"/>
    </location>
</feature>
<evidence type="ECO:0000313" key="2">
    <source>
        <dbReference type="EMBL" id="GLH96350.1"/>
    </source>
</evidence>
<reference evidence="2" key="1">
    <citation type="submission" date="2022-12" db="EMBL/GenBank/DDBJ databases">
        <title>New Phytohabitans aurantiacus sp. RD004123 nov., an actinomycete isolated from soil.</title>
        <authorList>
            <person name="Triningsih D.W."/>
            <person name="Harunari E."/>
            <person name="Igarashi Y."/>
        </authorList>
    </citation>
    <scope>NUCLEOTIDE SEQUENCE</scope>
    <source>
        <strain evidence="2">RD004123</strain>
    </source>
</reference>
<name>A0ABQ5QQ13_9ACTN</name>
<feature type="transmembrane region" description="Helical" evidence="1">
    <location>
        <begin position="204"/>
        <end position="222"/>
    </location>
</feature>